<name>A0A1W1I891_9BACT</name>
<organism evidence="2 3">
    <name type="scientific">Nitrospira japonica</name>
    <dbReference type="NCBI Taxonomy" id="1325564"/>
    <lineage>
        <taxon>Bacteria</taxon>
        <taxon>Pseudomonadati</taxon>
        <taxon>Nitrospirota</taxon>
        <taxon>Nitrospiria</taxon>
        <taxon>Nitrospirales</taxon>
        <taxon>Nitrospiraceae</taxon>
        <taxon>Nitrospira</taxon>
    </lineage>
</organism>
<proteinExistence type="predicted"/>
<evidence type="ECO:0000313" key="2">
    <source>
        <dbReference type="EMBL" id="SLM49079.1"/>
    </source>
</evidence>
<dbReference type="KEGG" id="nja:NSJP_2912"/>
<evidence type="ECO:0000313" key="3">
    <source>
        <dbReference type="Proteomes" id="UP000192042"/>
    </source>
</evidence>
<reference evidence="2 3" key="1">
    <citation type="submission" date="2017-03" db="EMBL/GenBank/DDBJ databases">
        <authorList>
            <person name="Afonso C.L."/>
            <person name="Miller P.J."/>
            <person name="Scott M.A."/>
            <person name="Spackman E."/>
            <person name="Goraichik I."/>
            <person name="Dimitrov K.M."/>
            <person name="Suarez D.L."/>
            <person name="Swayne D.E."/>
        </authorList>
    </citation>
    <scope>NUCLEOTIDE SEQUENCE [LARGE SCALE GENOMIC DNA]</scope>
    <source>
        <strain evidence="2">Genome sequencing of Nitrospira japonica strain NJ11</strain>
    </source>
</reference>
<dbReference type="STRING" id="1325564.NSJP_2912"/>
<sequence length="60" mass="6106">MVLFVHVRTGPGAVTDEGTESKGASAEGTGSDKDRGCVYSPSSNRRDRLGPPDIGGGRGS</sequence>
<protein>
    <submittedName>
        <fullName evidence="2">Uncharacterized protein</fullName>
    </submittedName>
</protein>
<feature type="region of interest" description="Disordered" evidence="1">
    <location>
        <begin position="1"/>
        <end position="60"/>
    </location>
</feature>
<evidence type="ECO:0000256" key="1">
    <source>
        <dbReference type="SAM" id="MobiDB-lite"/>
    </source>
</evidence>
<dbReference type="Proteomes" id="UP000192042">
    <property type="component" value="Chromosome I"/>
</dbReference>
<accession>A0A1W1I891</accession>
<keyword evidence="3" id="KW-1185">Reference proteome</keyword>
<gene>
    <name evidence="2" type="ORF">NSJP_2912</name>
</gene>
<dbReference type="AlphaFoldDB" id="A0A1W1I891"/>
<dbReference type="EMBL" id="LT828648">
    <property type="protein sequence ID" value="SLM49079.1"/>
    <property type="molecule type" value="Genomic_DNA"/>
</dbReference>